<accession>A0AAV7HHC1</accession>
<dbReference type="Proteomes" id="UP000775213">
    <property type="component" value="Unassembled WGS sequence"/>
</dbReference>
<dbReference type="AlphaFoldDB" id="A0AAV7HHC1"/>
<keyword evidence="2" id="KW-1185">Reference proteome</keyword>
<organism evidence="1 2">
    <name type="scientific">Dendrobium chrysotoxum</name>
    <name type="common">Orchid</name>
    <dbReference type="NCBI Taxonomy" id="161865"/>
    <lineage>
        <taxon>Eukaryota</taxon>
        <taxon>Viridiplantae</taxon>
        <taxon>Streptophyta</taxon>
        <taxon>Embryophyta</taxon>
        <taxon>Tracheophyta</taxon>
        <taxon>Spermatophyta</taxon>
        <taxon>Magnoliopsida</taxon>
        <taxon>Liliopsida</taxon>
        <taxon>Asparagales</taxon>
        <taxon>Orchidaceae</taxon>
        <taxon>Epidendroideae</taxon>
        <taxon>Malaxideae</taxon>
        <taxon>Dendrobiinae</taxon>
        <taxon>Dendrobium</taxon>
    </lineage>
</organism>
<protein>
    <submittedName>
        <fullName evidence="1">Uncharacterized protein</fullName>
    </submittedName>
</protein>
<sequence length="59" mass="6595">MICILLNLQRSDCRLKRTLKKTVLVFSAGGSLPPGAEEAYEVMEDLNRQIKTENQVASD</sequence>
<evidence type="ECO:0000313" key="1">
    <source>
        <dbReference type="EMBL" id="KAH0467916.1"/>
    </source>
</evidence>
<reference evidence="1 2" key="1">
    <citation type="journal article" date="2021" name="Hortic Res">
        <title>Chromosome-scale assembly of the Dendrobium chrysotoxum genome enhances the understanding of orchid evolution.</title>
        <authorList>
            <person name="Zhang Y."/>
            <person name="Zhang G.Q."/>
            <person name="Zhang D."/>
            <person name="Liu X.D."/>
            <person name="Xu X.Y."/>
            <person name="Sun W.H."/>
            <person name="Yu X."/>
            <person name="Zhu X."/>
            <person name="Wang Z.W."/>
            <person name="Zhao X."/>
            <person name="Zhong W.Y."/>
            <person name="Chen H."/>
            <person name="Yin W.L."/>
            <person name="Huang T."/>
            <person name="Niu S.C."/>
            <person name="Liu Z.J."/>
        </authorList>
    </citation>
    <scope>NUCLEOTIDE SEQUENCE [LARGE SCALE GENOMIC DNA]</scope>
    <source>
        <strain evidence="1">Lindl</strain>
    </source>
</reference>
<name>A0AAV7HHC1_DENCH</name>
<comment type="caution">
    <text evidence="1">The sequence shown here is derived from an EMBL/GenBank/DDBJ whole genome shotgun (WGS) entry which is preliminary data.</text>
</comment>
<proteinExistence type="predicted"/>
<evidence type="ECO:0000313" key="2">
    <source>
        <dbReference type="Proteomes" id="UP000775213"/>
    </source>
</evidence>
<gene>
    <name evidence="1" type="ORF">IEQ34_002949</name>
</gene>
<dbReference type="EMBL" id="JAGFBR010000004">
    <property type="protein sequence ID" value="KAH0467916.1"/>
    <property type="molecule type" value="Genomic_DNA"/>
</dbReference>